<feature type="compositionally biased region" description="Low complexity" evidence="1">
    <location>
        <begin position="166"/>
        <end position="176"/>
    </location>
</feature>
<gene>
    <name evidence="2" type="ORF">UFOPK1572_00525</name>
</gene>
<evidence type="ECO:0000313" key="2">
    <source>
        <dbReference type="EMBL" id="CAB4556516.1"/>
    </source>
</evidence>
<dbReference type="EMBL" id="CAEZTC010000048">
    <property type="protein sequence ID" value="CAB4556516.1"/>
    <property type="molecule type" value="Genomic_DNA"/>
</dbReference>
<reference evidence="2" key="1">
    <citation type="submission" date="2020-05" db="EMBL/GenBank/DDBJ databases">
        <authorList>
            <person name="Chiriac C."/>
            <person name="Salcher M."/>
            <person name="Ghai R."/>
            <person name="Kavagutti S V."/>
        </authorList>
    </citation>
    <scope>NUCLEOTIDE SEQUENCE</scope>
</reference>
<evidence type="ECO:0000256" key="1">
    <source>
        <dbReference type="SAM" id="MobiDB-lite"/>
    </source>
</evidence>
<feature type="region of interest" description="Disordered" evidence="1">
    <location>
        <begin position="157"/>
        <end position="176"/>
    </location>
</feature>
<organism evidence="2">
    <name type="scientific">freshwater metagenome</name>
    <dbReference type="NCBI Taxonomy" id="449393"/>
    <lineage>
        <taxon>unclassified sequences</taxon>
        <taxon>metagenomes</taxon>
        <taxon>ecological metagenomes</taxon>
    </lineage>
</organism>
<dbReference type="AlphaFoldDB" id="A0A6J6CZI1"/>
<name>A0A6J6CZI1_9ZZZZ</name>
<accession>A0A6J6CZI1</accession>
<proteinExistence type="predicted"/>
<protein>
    <submittedName>
        <fullName evidence="2">Unannotated protein</fullName>
    </submittedName>
</protein>
<sequence>MPNLAGGKEDPPSPEYIKYNVHSHDDGVIHWHASALAAGNRAKLGLFFQTYGVKVNTDGIFFPEDQNNGESYPVEGTKCKDASGKEVDAQVQVIVWDRYDDPTQSRKLITDFNNIRIDKDGMAMTFAIAAPGVDIPMPPSAANLPELGLVDMAPGTATTVPGSPETTIAPTTTTGE</sequence>